<proteinExistence type="inferred from homology"/>
<evidence type="ECO:0000256" key="1">
    <source>
        <dbReference type="ARBA" id="ARBA00022801"/>
    </source>
</evidence>
<evidence type="ECO:0000259" key="5">
    <source>
        <dbReference type="PROSITE" id="PS51764"/>
    </source>
</evidence>
<dbReference type="Gene3D" id="3.20.20.80">
    <property type="entry name" value="Glycosidases"/>
    <property type="match status" value="1"/>
</dbReference>
<comment type="similarity">
    <text evidence="3">Belongs to the glycosyl hydrolase 26 family.</text>
</comment>
<dbReference type="PROSITE" id="PS51764">
    <property type="entry name" value="GH26"/>
    <property type="match status" value="1"/>
</dbReference>
<dbReference type="SUPFAM" id="SSF51445">
    <property type="entry name" value="(Trans)glycosidases"/>
    <property type="match status" value="1"/>
</dbReference>
<dbReference type="Proteomes" id="UP000186607">
    <property type="component" value="Unassembled WGS sequence"/>
</dbReference>
<sequence length="367" mass="39605">MGRANEIGAVWRGSVLALLLGLASPAVGQPGQAVKGPALAHGVFVASPEQPEDVVPEAQLNAYVAAVGRELAYVYLTNNWFRDRAFPAEQVARVRARGATPFIRLMLRSSDEEAVRPDPLFPLQVIIAGQFDDDLRAWGAAAGRVDGPVYAEYGTEVNGSWFAWNARWNGETAGAAQFVQAYRRMAKLVREGGGSNVRWVFHVAAQDDPPVRWNTLESYYPGGDVISVLGVSAYGAQSPLDAPEDLLSLRAQLDDVMPRLSALAPSKPALLLEFGSARGAAVAPEAWAGAALKDLTDGRWPSLRGFSWWDSAWAIDDDPRHDTEMRVETQPALAAIFRRFLVGAGVTERLNLTPSSPQTSSSAQEAP</sequence>
<dbReference type="GO" id="GO:0004553">
    <property type="term" value="F:hydrolase activity, hydrolyzing O-glycosyl compounds"/>
    <property type="evidence" value="ECO:0007669"/>
    <property type="project" value="InterPro"/>
</dbReference>
<evidence type="ECO:0000256" key="2">
    <source>
        <dbReference type="ARBA" id="ARBA00023295"/>
    </source>
</evidence>
<dbReference type="EMBL" id="MSTI01000102">
    <property type="protein sequence ID" value="OLV17392.1"/>
    <property type="molecule type" value="Genomic_DNA"/>
</dbReference>
<dbReference type="AlphaFoldDB" id="A0A1U7NWV3"/>
<keyword evidence="2 3" id="KW-0326">Glycosidase</keyword>
<feature type="active site" description="Nucleophile" evidence="3">
    <location>
        <position position="273"/>
    </location>
</feature>
<accession>A0A1U7NWV3</accession>
<dbReference type="InterPro" id="IPR017853">
    <property type="entry name" value="GH"/>
</dbReference>
<dbReference type="InterPro" id="IPR022790">
    <property type="entry name" value="GH26_dom"/>
</dbReference>
<keyword evidence="4" id="KW-0732">Signal</keyword>
<feature type="domain" description="GH26" evidence="5">
    <location>
        <begin position="22"/>
        <end position="336"/>
    </location>
</feature>
<dbReference type="RefSeq" id="WP_075833846.1">
    <property type="nucleotide sequence ID" value="NZ_MSTI01000102.1"/>
</dbReference>
<name>A0A1U7NWV3_9DEIO</name>
<protein>
    <recommendedName>
        <fullName evidence="5">GH26 domain-containing protein</fullName>
    </recommendedName>
</protein>
<evidence type="ECO:0000256" key="4">
    <source>
        <dbReference type="SAM" id="SignalP"/>
    </source>
</evidence>
<organism evidence="6 7">
    <name type="scientific">Deinococcus marmoris</name>
    <dbReference type="NCBI Taxonomy" id="249408"/>
    <lineage>
        <taxon>Bacteria</taxon>
        <taxon>Thermotogati</taxon>
        <taxon>Deinococcota</taxon>
        <taxon>Deinococci</taxon>
        <taxon>Deinococcales</taxon>
        <taxon>Deinococcaceae</taxon>
        <taxon>Deinococcus</taxon>
    </lineage>
</organism>
<feature type="signal peptide" evidence="4">
    <location>
        <begin position="1"/>
        <end position="28"/>
    </location>
</feature>
<keyword evidence="7" id="KW-1185">Reference proteome</keyword>
<evidence type="ECO:0000256" key="3">
    <source>
        <dbReference type="PROSITE-ProRule" id="PRU01100"/>
    </source>
</evidence>
<dbReference type="Pfam" id="PF02156">
    <property type="entry name" value="Glyco_hydro_26"/>
    <property type="match status" value="1"/>
</dbReference>
<reference evidence="6 7" key="1">
    <citation type="submission" date="2017-01" db="EMBL/GenBank/DDBJ databases">
        <title>Genome Analysis of Deinococcus marmoris KOPRI26562.</title>
        <authorList>
            <person name="Kim J.H."/>
            <person name="Oh H.-M."/>
        </authorList>
    </citation>
    <scope>NUCLEOTIDE SEQUENCE [LARGE SCALE GENOMIC DNA]</scope>
    <source>
        <strain evidence="6 7">KOPRI26562</strain>
    </source>
</reference>
<dbReference type="STRING" id="249408.BOO71_0008911"/>
<gene>
    <name evidence="6" type="ORF">BOO71_0008911</name>
</gene>
<feature type="chain" id="PRO_5013069761" description="GH26 domain-containing protein" evidence="4">
    <location>
        <begin position="29"/>
        <end position="367"/>
    </location>
</feature>
<keyword evidence="1 3" id="KW-0378">Hydrolase</keyword>
<comment type="caution">
    <text evidence="6">The sequence shown here is derived from an EMBL/GenBank/DDBJ whole genome shotgun (WGS) entry which is preliminary data.</text>
</comment>
<feature type="active site" description="Proton donor" evidence="3">
    <location>
        <position position="156"/>
    </location>
</feature>
<evidence type="ECO:0000313" key="6">
    <source>
        <dbReference type="EMBL" id="OLV17392.1"/>
    </source>
</evidence>
<evidence type="ECO:0000313" key="7">
    <source>
        <dbReference type="Proteomes" id="UP000186607"/>
    </source>
</evidence>